<dbReference type="STRING" id="1642818.AWE51_10990"/>
<dbReference type="Proteomes" id="UP000076715">
    <property type="component" value="Unassembled WGS sequence"/>
</dbReference>
<evidence type="ECO:0000313" key="3">
    <source>
        <dbReference type="EMBL" id="KZS39078.1"/>
    </source>
</evidence>
<evidence type="ECO:0000259" key="1">
    <source>
        <dbReference type="Pfam" id="PF01841"/>
    </source>
</evidence>
<reference evidence="3 4" key="1">
    <citation type="submission" date="2016-01" db="EMBL/GenBank/DDBJ databases">
        <title>The draft genome sequence of Aquimarina sp. RZW4-3-2.</title>
        <authorList>
            <person name="Wang Y."/>
        </authorList>
    </citation>
    <scope>NUCLEOTIDE SEQUENCE [LARGE SCALE GENOMIC DNA]</scope>
    <source>
        <strain evidence="3 4">RZW4-3-2</strain>
    </source>
</reference>
<feature type="domain" description="Transglutaminase-like" evidence="1">
    <location>
        <begin position="328"/>
        <end position="424"/>
    </location>
</feature>
<dbReference type="Pfam" id="PF12969">
    <property type="entry name" value="DUF3857"/>
    <property type="match status" value="1"/>
</dbReference>
<feature type="domain" description="DUF3857" evidence="2">
    <location>
        <begin position="74"/>
        <end position="202"/>
    </location>
</feature>
<dbReference type="Gene3D" id="3.10.620.30">
    <property type="match status" value="1"/>
</dbReference>
<dbReference type="Pfam" id="PF01841">
    <property type="entry name" value="Transglut_core"/>
    <property type="match status" value="1"/>
</dbReference>
<dbReference type="OrthoDB" id="98874at2"/>
<dbReference type="RefSeq" id="WP_066316770.1">
    <property type="nucleotide sequence ID" value="NZ_LQRT01000035.1"/>
</dbReference>
<dbReference type="Gene3D" id="2.60.120.1130">
    <property type="match status" value="1"/>
</dbReference>
<evidence type="ECO:0000259" key="2">
    <source>
        <dbReference type="Pfam" id="PF12969"/>
    </source>
</evidence>
<dbReference type="EMBL" id="LQRT01000035">
    <property type="protein sequence ID" value="KZS39078.1"/>
    <property type="molecule type" value="Genomic_DNA"/>
</dbReference>
<comment type="caution">
    <text evidence="3">The sequence shown here is derived from an EMBL/GenBank/DDBJ whole genome shotgun (WGS) entry which is preliminary data.</text>
</comment>
<sequence>MENFKNALLGVFLLLIATGFAQEYKFGKVSKEELSETAYPLDKTANAAILYENKNIYIKYIKSQGFQLITEVVKRIKLYNKDGFEYASDEVFLYKRGSDEERITDLKGTTYTLSEGKIVETKLKKDGIFKSKYSENYEQQKFTMPALKEGSVIEYKYKIISPFFSRIDRIYLQQEIPIKRLDVKVESPEYFTFKKFSTGYLPVNLKESKRSDRIVFTNSAGGGSVDNYGRRTASQSRSSQSSLDFSVNTSKIFSRNVPAFVVEPFSGNVENYISAISYELSFVNFPGEPIKYYSTTWEDVVKTIYASNNFGDELKKKSYYQEDLKTLLSGISDEEEKMSKVFDYVKNRMVWNNKYRVGTTVGVKKAYKEKTGNAAEINLMLTSMLTSAGLDANPVLVSTSNRVTALFPTLDGFNYVITRVKLSNGKLIYLDATDKYGLPNILPDRVTRGEGRVIGANNTSQRVDLRPKKPSLIRYSMQCEINGEGEVKGKFNVRHMDYLAHRFRVMHSEKDDESKVKRFKKKFEIDEIEEYSVKGIDQYGKGISESFNFAAYDQVELIENEMYFSPLLFLRDKENLFKSDKRDYPIDFGHGFTNAYMLNIKIPEGYQVAELPEAGVFKLPEDTGAFTFRSNVANGVIQIIANETINIAVITPDFYLTLKQFYNQLVEKENQQVVLKKI</sequence>
<organism evidence="3 4">
    <name type="scientific">Aquimarina aggregata</name>
    <dbReference type="NCBI Taxonomy" id="1642818"/>
    <lineage>
        <taxon>Bacteria</taxon>
        <taxon>Pseudomonadati</taxon>
        <taxon>Bacteroidota</taxon>
        <taxon>Flavobacteriia</taxon>
        <taxon>Flavobacteriales</taxon>
        <taxon>Flavobacteriaceae</taxon>
        <taxon>Aquimarina</taxon>
    </lineage>
</organism>
<dbReference type="InterPro" id="IPR024618">
    <property type="entry name" value="DUF3857"/>
</dbReference>
<evidence type="ECO:0000313" key="4">
    <source>
        <dbReference type="Proteomes" id="UP000076715"/>
    </source>
</evidence>
<dbReference type="InterPro" id="IPR002931">
    <property type="entry name" value="Transglutaminase-like"/>
</dbReference>
<name>A0A162YE46_9FLAO</name>
<proteinExistence type="predicted"/>
<gene>
    <name evidence="3" type="ORF">AWE51_10990</name>
</gene>
<dbReference type="Gene3D" id="2.60.40.3140">
    <property type="match status" value="1"/>
</dbReference>
<dbReference type="AlphaFoldDB" id="A0A162YE46"/>
<keyword evidence="4" id="KW-1185">Reference proteome</keyword>
<protein>
    <submittedName>
        <fullName evidence="3">Uncharacterized protein</fullName>
    </submittedName>
</protein>
<accession>A0A162YE46</accession>